<sequence length="78" mass="8709">LDDEVNEDDYLIQEDDEIDINSEEDVKRTFAAGGNMEEDNDIESGDELKTTLACGGNIQEDEDADIKSEENLNRTLAI</sequence>
<evidence type="ECO:0000313" key="3">
    <source>
        <dbReference type="Proteomes" id="UP001634394"/>
    </source>
</evidence>
<protein>
    <submittedName>
        <fullName evidence="2">Uncharacterized protein</fullName>
    </submittedName>
</protein>
<feature type="region of interest" description="Disordered" evidence="1">
    <location>
        <begin position="1"/>
        <end position="21"/>
    </location>
</feature>
<feature type="non-terminal residue" evidence="2">
    <location>
        <position position="78"/>
    </location>
</feature>
<gene>
    <name evidence="2" type="ORF">ACJMK2_000925</name>
</gene>
<evidence type="ECO:0000313" key="2">
    <source>
        <dbReference type="EMBL" id="KAL3888559.1"/>
    </source>
</evidence>
<organism evidence="2 3">
    <name type="scientific">Sinanodonta woodiana</name>
    <name type="common">Chinese pond mussel</name>
    <name type="synonym">Anodonta woodiana</name>
    <dbReference type="NCBI Taxonomy" id="1069815"/>
    <lineage>
        <taxon>Eukaryota</taxon>
        <taxon>Metazoa</taxon>
        <taxon>Spiralia</taxon>
        <taxon>Lophotrochozoa</taxon>
        <taxon>Mollusca</taxon>
        <taxon>Bivalvia</taxon>
        <taxon>Autobranchia</taxon>
        <taxon>Heteroconchia</taxon>
        <taxon>Palaeoheterodonta</taxon>
        <taxon>Unionida</taxon>
        <taxon>Unionoidea</taxon>
        <taxon>Unionidae</taxon>
        <taxon>Unioninae</taxon>
        <taxon>Sinanodonta</taxon>
    </lineage>
</organism>
<comment type="caution">
    <text evidence="2">The sequence shown here is derived from an EMBL/GenBank/DDBJ whole genome shotgun (WGS) entry which is preliminary data.</text>
</comment>
<feature type="non-terminal residue" evidence="2">
    <location>
        <position position="1"/>
    </location>
</feature>
<reference evidence="2 3" key="1">
    <citation type="submission" date="2024-11" db="EMBL/GenBank/DDBJ databases">
        <title>Chromosome-level genome assembly of the freshwater bivalve Anodonta woodiana.</title>
        <authorList>
            <person name="Chen X."/>
        </authorList>
    </citation>
    <scope>NUCLEOTIDE SEQUENCE [LARGE SCALE GENOMIC DNA]</scope>
    <source>
        <strain evidence="2">MN2024</strain>
        <tissue evidence="2">Gills</tissue>
    </source>
</reference>
<keyword evidence="3" id="KW-1185">Reference proteome</keyword>
<dbReference type="AlphaFoldDB" id="A0ABD3XQR0"/>
<proteinExistence type="predicted"/>
<evidence type="ECO:0000256" key="1">
    <source>
        <dbReference type="SAM" id="MobiDB-lite"/>
    </source>
</evidence>
<dbReference type="Proteomes" id="UP001634394">
    <property type="component" value="Unassembled WGS sequence"/>
</dbReference>
<dbReference type="EMBL" id="JBJQND010000001">
    <property type="protein sequence ID" value="KAL3888559.1"/>
    <property type="molecule type" value="Genomic_DNA"/>
</dbReference>
<name>A0ABD3XQR0_SINWO</name>
<accession>A0ABD3XQR0</accession>